<evidence type="ECO:0008006" key="3">
    <source>
        <dbReference type="Google" id="ProtNLM"/>
    </source>
</evidence>
<dbReference type="InterPro" id="IPR024453">
    <property type="entry name" value="Peptidase_C92"/>
</dbReference>
<dbReference type="Pfam" id="PF05708">
    <property type="entry name" value="Peptidase_C92"/>
    <property type="match status" value="1"/>
</dbReference>
<dbReference type="InterPro" id="IPR038765">
    <property type="entry name" value="Papain-like_cys_pep_sf"/>
</dbReference>
<dbReference type="SUPFAM" id="SSF54001">
    <property type="entry name" value="Cysteine proteinases"/>
    <property type="match status" value="1"/>
</dbReference>
<name>A0AA92K1G3_RALSL</name>
<reference evidence="2" key="1">
    <citation type="submission" date="2020-04" db="EMBL/GenBank/DDBJ databases">
        <title>Ralstonia solanacearum UW576, UW763, UW773, and UW774.</title>
        <authorList>
            <person name="Steidl O."/>
            <person name="Truchon A."/>
            <person name="Allen C."/>
        </authorList>
    </citation>
    <scope>NUCLEOTIDE SEQUENCE [LARGE SCALE GENOMIC DNA]</scope>
    <source>
        <strain evidence="2">UW774</strain>
    </source>
</reference>
<evidence type="ECO:0000313" key="2">
    <source>
        <dbReference type="Proteomes" id="UP000593970"/>
    </source>
</evidence>
<accession>A0AA92K1G3</accession>
<protein>
    <recommendedName>
        <fullName evidence="3">Permuted papain-like amidase enzyme, YaeF/YiiX, C92 family</fullName>
    </recommendedName>
</protein>
<evidence type="ECO:0000313" key="1">
    <source>
        <dbReference type="EMBL" id="QOK96829.1"/>
    </source>
</evidence>
<sequence>MSSVQILFTATSGLVSWAIRACSWSKWSHVALVAGDQVIESMPGYGVRRVPLTGAIQHANRYELVTLPAQDPERIIAVAAGQIGRPYDYSAVLGIGLHRDWQEDDAWFCSELIAWAFQQAGAPLFRAECMRRVTPQHLYMLPVLPETACN</sequence>
<dbReference type="Proteomes" id="UP000593970">
    <property type="component" value="Chromosome"/>
</dbReference>
<organism evidence="1 2">
    <name type="scientific">Ralstonia solanacearum</name>
    <name type="common">Pseudomonas solanacearum</name>
    <dbReference type="NCBI Taxonomy" id="305"/>
    <lineage>
        <taxon>Bacteria</taxon>
        <taxon>Pseudomonadati</taxon>
        <taxon>Pseudomonadota</taxon>
        <taxon>Betaproteobacteria</taxon>
        <taxon>Burkholderiales</taxon>
        <taxon>Burkholderiaceae</taxon>
        <taxon>Ralstonia</taxon>
        <taxon>Ralstonia solanacearum species complex</taxon>
    </lineage>
</organism>
<gene>
    <name evidence="1" type="ORF">HF909_10540</name>
</gene>
<proteinExistence type="predicted"/>
<dbReference type="Gene3D" id="3.90.1720.10">
    <property type="entry name" value="endopeptidase domain like (from Nostoc punctiforme)"/>
    <property type="match status" value="1"/>
</dbReference>
<dbReference type="EMBL" id="CP051169">
    <property type="protein sequence ID" value="QOK96829.1"/>
    <property type="molecule type" value="Genomic_DNA"/>
</dbReference>
<dbReference type="AlphaFoldDB" id="A0AA92K1G3"/>